<dbReference type="EMBL" id="JAPEVG010000428">
    <property type="protein sequence ID" value="KAJ8462943.1"/>
    <property type="molecule type" value="Genomic_DNA"/>
</dbReference>
<evidence type="ECO:0000256" key="4">
    <source>
        <dbReference type="ARBA" id="ARBA00023136"/>
    </source>
</evidence>
<evidence type="ECO:0000256" key="3">
    <source>
        <dbReference type="ARBA" id="ARBA00022989"/>
    </source>
</evidence>
<feature type="region of interest" description="Disordered" evidence="5">
    <location>
        <begin position="334"/>
        <end position="404"/>
    </location>
</feature>
<evidence type="ECO:0000313" key="8">
    <source>
        <dbReference type="Proteomes" id="UP001215151"/>
    </source>
</evidence>
<name>A0AAD7X4R3_9APHY</name>
<evidence type="ECO:0000256" key="5">
    <source>
        <dbReference type="SAM" id="MobiDB-lite"/>
    </source>
</evidence>
<keyword evidence="4 6" id="KW-0472">Membrane</keyword>
<reference evidence="7" key="1">
    <citation type="submission" date="2022-11" db="EMBL/GenBank/DDBJ databases">
        <title>Genome Sequence of Cubamyces cubensis.</title>
        <authorList>
            <person name="Buettner E."/>
        </authorList>
    </citation>
    <scope>NUCLEOTIDE SEQUENCE</scope>
    <source>
        <strain evidence="7">MPL-01</strain>
    </source>
</reference>
<keyword evidence="8" id="KW-1185">Reference proteome</keyword>
<dbReference type="PANTHER" id="PTHR15549">
    <property type="entry name" value="PAIRED IMMUNOGLOBULIN-LIKE TYPE 2 RECEPTOR"/>
    <property type="match status" value="1"/>
</dbReference>
<organism evidence="7 8">
    <name type="scientific">Trametes cubensis</name>
    <dbReference type="NCBI Taxonomy" id="1111947"/>
    <lineage>
        <taxon>Eukaryota</taxon>
        <taxon>Fungi</taxon>
        <taxon>Dikarya</taxon>
        <taxon>Basidiomycota</taxon>
        <taxon>Agaricomycotina</taxon>
        <taxon>Agaricomycetes</taxon>
        <taxon>Polyporales</taxon>
        <taxon>Polyporaceae</taxon>
        <taxon>Trametes</taxon>
    </lineage>
</organism>
<dbReference type="GO" id="GO:0016020">
    <property type="term" value="C:membrane"/>
    <property type="evidence" value="ECO:0007669"/>
    <property type="project" value="UniProtKB-SubCell"/>
</dbReference>
<dbReference type="Proteomes" id="UP001215151">
    <property type="component" value="Unassembled WGS sequence"/>
</dbReference>
<dbReference type="GO" id="GO:0071944">
    <property type="term" value="C:cell periphery"/>
    <property type="evidence" value="ECO:0007669"/>
    <property type="project" value="UniProtKB-ARBA"/>
</dbReference>
<comment type="subcellular location">
    <subcellularLocation>
        <location evidence="1">Membrane</location>
        <topology evidence="1">Single-pass membrane protein</topology>
    </subcellularLocation>
</comment>
<dbReference type="AlphaFoldDB" id="A0AAD7X4R3"/>
<protein>
    <submittedName>
        <fullName evidence="7">Uncharacterized protein</fullName>
    </submittedName>
</protein>
<keyword evidence="3 6" id="KW-1133">Transmembrane helix</keyword>
<evidence type="ECO:0000256" key="6">
    <source>
        <dbReference type="SAM" id="Phobius"/>
    </source>
</evidence>
<evidence type="ECO:0000256" key="1">
    <source>
        <dbReference type="ARBA" id="ARBA00004167"/>
    </source>
</evidence>
<evidence type="ECO:0000313" key="7">
    <source>
        <dbReference type="EMBL" id="KAJ8462943.1"/>
    </source>
</evidence>
<proteinExistence type="predicted"/>
<dbReference type="Gene3D" id="2.60.120.260">
    <property type="entry name" value="Galactose-binding domain-like"/>
    <property type="match status" value="1"/>
</dbReference>
<dbReference type="InterPro" id="IPR051694">
    <property type="entry name" value="Immunoregulatory_rcpt-like"/>
</dbReference>
<keyword evidence="2 6" id="KW-0812">Transmembrane</keyword>
<gene>
    <name evidence="7" type="ORF">ONZ51_g10580</name>
</gene>
<feature type="transmembrane region" description="Helical" evidence="6">
    <location>
        <begin position="176"/>
        <end position="200"/>
    </location>
</feature>
<sequence length="404" mass="42648">MSKQALNIDDNDTNAIDYQNPSLWNHQLGQQNVQGGTFTEGFTNAVAKFTFNGTEVMVYGVATPPSGKNNTLPPSITSSIDGGSSNQVSNPTVKTAQYSYPFYDSKTLSPGEHTLQILVNNGDENWPFVLDYIQYIPLSSSTASTSQTTSASSFTASATAPAVAGSSSTKSSHVGAIVGGVIAGVVGLGLVAFALWFYLFRLKSRDAYDYHATKNVDLLDNEPKPPAPSIFPSTTAADSTYVGEEVPYRQSGIGAESIYAHSIGPMEPIRPFSPEFGSRPSSPSMLFRRPATPPAAVQRPATPPAIMHRPATPPAVFYPAPVAPYPPGSTVPIVPSPLSSKRGEADRASTRSAGAPALFHADSGIRFAPPPPPASSAEITEEQEAVDAHSDIAISEVPPEYTES</sequence>
<evidence type="ECO:0000256" key="2">
    <source>
        <dbReference type="ARBA" id="ARBA00022692"/>
    </source>
</evidence>
<accession>A0AAD7X4R3</accession>
<comment type="caution">
    <text evidence="7">The sequence shown here is derived from an EMBL/GenBank/DDBJ whole genome shotgun (WGS) entry which is preliminary data.</text>
</comment>